<protein>
    <recommendedName>
        <fullName evidence="2">Protein BFR2</fullName>
    </recommendedName>
</protein>
<reference evidence="5 6" key="1">
    <citation type="journal article" date="2012" name="Proc. Natl. Acad. Sci. U.S.A.">
        <title>Comparative genomics of Ceriporiopsis subvermispora and Phanerochaete chrysosporium provide insight into selective ligninolysis.</title>
        <authorList>
            <person name="Fernandez-Fueyo E."/>
            <person name="Ruiz-Duenas F.J."/>
            <person name="Ferreira P."/>
            <person name="Floudas D."/>
            <person name="Hibbett D.S."/>
            <person name="Canessa P."/>
            <person name="Larrondo L.F."/>
            <person name="James T.Y."/>
            <person name="Seelenfreund D."/>
            <person name="Lobos S."/>
            <person name="Polanco R."/>
            <person name="Tello M."/>
            <person name="Honda Y."/>
            <person name="Watanabe T."/>
            <person name="Watanabe T."/>
            <person name="Ryu J.S."/>
            <person name="Kubicek C.P."/>
            <person name="Schmoll M."/>
            <person name="Gaskell J."/>
            <person name="Hammel K.E."/>
            <person name="St John F.J."/>
            <person name="Vanden Wymelenberg A."/>
            <person name="Sabat G."/>
            <person name="Splinter BonDurant S."/>
            <person name="Syed K."/>
            <person name="Yadav J.S."/>
            <person name="Doddapaneni H."/>
            <person name="Subramanian V."/>
            <person name="Lavin J.L."/>
            <person name="Oguiza J.A."/>
            <person name="Perez G."/>
            <person name="Pisabarro A.G."/>
            <person name="Ramirez L."/>
            <person name="Santoyo F."/>
            <person name="Master E."/>
            <person name="Coutinho P.M."/>
            <person name="Henrissat B."/>
            <person name="Lombard V."/>
            <person name="Magnuson J.K."/>
            <person name="Kuees U."/>
            <person name="Hori C."/>
            <person name="Igarashi K."/>
            <person name="Samejima M."/>
            <person name="Held B.W."/>
            <person name="Barry K.W."/>
            <person name="LaButti K.M."/>
            <person name="Lapidus A."/>
            <person name="Lindquist E.A."/>
            <person name="Lucas S.M."/>
            <person name="Riley R."/>
            <person name="Salamov A.A."/>
            <person name="Hoffmeister D."/>
            <person name="Schwenk D."/>
            <person name="Hadar Y."/>
            <person name="Yarden O."/>
            <person name="de Vries R.P."/>
            <person name="Wiebenga A."/>
            <person name="Stenlid J."/>
            <person name="Eastwood D."/>
            <person name="Grigoriev I.V."/>
            <person name="Berka R.M."/>
            <person name="Blanchette R.A."/>
            <person name="Kersten P."/>
            <person name="Martinez A.T."/>
            <person name="Vicuna R."/>
            <person name="Cullen D."/>
        </authorList>
    </citation>
    <scope>NUCLEOTIDE SEQUENCE [LARGE SCALE GENOMIC DNA]</scope>
    <source>
        <strain evidence="5 6">B</strain>
    </source>
</reference>
<accession>M2QYE5</accession>
<comment type="similarity">
    <text evidence="1">Belongs to the AATF family.</text>
</comment>
<dbReference type="STRING" id="914234.M2QYE5"/>
<dbReference type="InterPro" id="IPR025160">
    <property type="entry name" value="AATF"/>
</dbReference>
<proteinExistence type="inferred from homology"/>
<evidence type="ECO:0000259" key="3">
    <source>
        <dbReference type="Pfam" id="PF08164"/>
    </source>
</evidence>
<dbReference type="Pfam" id="PF13339">
    <property type="entry name" value="AATF-Che1"/>
    <property type="match status" value="1"/>
</dbReference>
<sequence length="232" mass="25692">MLREALALSEELLSFQENLLGLNESISAPPRRKRRTDHDSASPSEFSEPASLLEAAYHAHLVPTLAKWSAKVQAVTPNVLLGPKSAFNRDKAAARVVGMVGDVLRTDGAKLIARTRTRRGKHGRLAPLSSDEEDAELFDDTDFYQQLLRDVIKARGGDGAGEHDWMAAQRERKARRKAQVDTEAGKGRKIRYEVHPKLQNFMVPVPISRGDWHEEQIDGLFSSLLGAGSFVS</sequence>
<keyword evidence="6" id="KW-1185">Reference proteome</keyword>
<evidence type="ECO:0000313" key="6">
    <source>
        <dbReference type="Proteomes" id="UP000016930"/>
    </source>
</evidence>
<name>M2QYE5_CERS8</name>
<dbReference type="GO" id="GO:0005730">
    <property type="term" value="C:nucleolus"/>
    <property type="evidence" value="ECO:0007669"/>
    <property type="project" value="TreeGrafter"/>
</dbReference>
<dbReference type="PANTHER" id="PTHR15565">
    <property type="entry name" value="AATF PROTEIN APOPTOSIS ANTAGONIZING TRANSCRIPTION FACTOR"/>
    <property type="match status" value="1"/>
</dbReference>
<dbReference type="OrthoDB" id="5783963at2759"/>
<dbReference type="EMBL" id="KB445828">
    <property type="protein sequence ID" value="EMD30927.1"/>
    <property type="molecule type" value="Genomic_DNA"/>
</dbReference>
<dbReference type="Pfam" id="PF08164">
    <property type="entry name" value="TRAUB"/>
    <property type="match status" value="1"/>
</dbReference>
<feature type="domain" description="AATF leucine zipper-containing" evidence="4">
    <location>
        <begin position="4"/>
        <end position="71"/>
    </location>
</feature>
<evidence type="ECO:0000259" key="4">
    <source>
        <dbReference type="Pfam" id="PF13339"/>
    </source>
</evidence>
<dbReference type="HOGENOM" id="CLU_1194766_0_0_1"/>
<dbReference type="InterPro" id="IPR012617">
    <property type="entry name" value="AATF_C"/>
</dbReference>
<evidence type="ECO:0000256" key="2">
    <source>
        <dbReference type="ARBA" id="ARBA00013850"/>
    </source>
</evidence>
<dbReference type="AlphaFoldDB" id="M2QYE5"/>
<evidence type="ECO:0000256" key="1">
    <source>
        <dbReference type="ARBA" id="ARBA00008966"/>
    </source>
</evidence>
<dbReference type="InterPro" id="IPR039223">
    <property type="entry name" value="AATF/Bfr2"/>
</dbReference>
<dbReference type="GO" id="GO:0000462">
    <property type="term" value="P:maturation of SSU-rRNA from tricistronic rRNA transcript (SSU-rRNA, 5.8S rRNA, LSU-rRNA)"/>
    <property type="evidence" value="ECO:0007669"/>
    <property type="project" value="TreeGrafter"/>
</dbReference>
<feature type="domain" description="Apoptosis-antagonizing transcription factor C-terminal" evidence="3">
    <location>
        <begin position="144"/>
        <end position="225"/>
    </location>
</feature>
<dbReference type="PANTHER" id="PTHR15565:SF0">
    <property type="entry name" value="PROTEIN AATF"/>
    <property type="match status" value="1"/>
</dbReference>
<dbReference type="Proteomes" id="UP000016930">
    <property type="component" value="Unassembled WGS sequence"/>
</dbReference>
<organism evidence="5 6">
    <name type="scientific">Ceriporiopsis subvermispora (strain B)</name>
    <name type="common">White-rot fungus</name>
    <name type="synonym">Gelatoporia subvermispora</name>
    <dbReference type="NCBI Taxonomy" id="914234"/>
    <lineage>
        <taxon>Eukaryota</taxon>
        <taxon>Fungi</taxon>
        <taxon>Dikarya</taxon>
        <taxon>Basidiomycota</taxon>
        <taxon>Agaricomycotina</taxon>
        <taxon>Agaricomycetes</taxon>
        <taxon>Polyporales</taxon>
        <taxon>Gelatoporiaceae</taxon>
        <taxon>Gelatoporia</taxon>
    </lineage>
</organism>
<gene>
    <name evidence="5" type="ORF">CERSUDRAFT_89602</name>
</gene>
<evidence type="ECO:0000313" key="5">
    <source>
        <dbReference type="EMBL" id="EMD30927.1"/>
    </source>
</evidence>